<keyword evidence="2" id="KW-0732">Signal</keyword>
<feature type="region of interest" description="Disordered" evidence="1">
    <location>
        <begin position="61"/>
        <end position="86"/>
    </location>
</feature>
<organism evidence="3">
    <name type="scientific">Glycine max</name>
    <name type="common">Soybean</name>
    <name type="synonym">Glycine hispida</name>
    <dbReference type="NCBI Taxonomy" id="3847"/>
    <lineage>
        <taxon>Eukaryota</taxon>
        <taxon>Viridiplantae</taxon>
        <taxon>Streptophyta</taxon>
        <taxon>Embryophyta</taxon>
        <taxon>Tracheophyta</taxon>
        <taxon>Spermatophyta</taxon>
        <taxon>Magnoliopsida</taxon>
        <taxon>eudicotyledons</taxon>
        <taxon>Gunneridae</taxon>
        <taxon>Pentapetalae</taxon>
        <taxon>rosids</taxon>
        <taxon>fabids</taxon>
        <taxon>Fabales</taxon>
        <taxon>Fabaceae</taxon>
        <taxon>Papilionoideae</taxon>
        <taxon>50 kb inversion clade</taxon>
        <taxon>NPAAA clade</taxon>
        <taxon>indigoferoid/millettioid clade</taxon>
        <taxon>Phaseoleae</taxon>
        <taxon>Glycine</taxon>
        <taxon>Glycine subgen. Soja</taxon>
    </lineage>
</organism>
<protein>
    <submittedName>
        <fullName evidence="3">Uncharacterized protein</fullName>
    </submittedName>
</protein>
<dbReference type="EMBL" id="BT089246">
    <property type="protein sequence ID" value="ACU13326.1"/>
    <property type="molecule type" value="mRNA"/>
</dbReference>
<sequence>MWCSQHISHSLLLFLVLFSSLLRKSSNTVLLHLGHLGSTSDNITYKRHRGHPTRSIALVSSASEDTQELSSDCTDTGDNVEDSVDDSSEEDIIEVAAALGGDKFSLSSNLGLLALMLIFLSQY</sequence>
<reference evidence="3" key="1">
    <citation type="submission" date="2009-08" db="EMBL/GenBank/DDBJ databases">
        <authorList>
            <person name="Cheung F."/>
            <person name="Xiao Y."/>
            <person name="Chan A."/>
            <person name="Moskal W."/>
            <person name="Town C.D."/>
        </authorList>
    </citation>
    <scope>NUCLEOTIDE SEQUENCE</scope>
</reference>
<feature type="compositionally biased region" description="Polar residues" evidence="1">
    <location>
        <begin position="61"/>
        <end position="77"/>
    </location>
</feature>
<accession>C6SVQ3</accession>
<name>C6SVQ3_SOYBN</name>
<feature type="chain" id="PRO_5002970949" evidence="2">
    <location>
        <begin position="28"/>
        <end position="123"/>
    </location>
</feature>
<evidence type="ECO:0000256" key="2">
    <source>
        <dbReference type="SAM" id="SignalP"/>
    </source>
</evidence>
<proteinExistence type="evidence at transcript level"/>
<evidence type="ECO:0000313" key="3">
    <source>
        <dbReference type="EMBL" id="ACU13326.1"/>
    </source>
</evidence>
<dbReference type="AlphaFoldDB" id="C6SVQ3"/>
<feature type="signal peptide" evidence="2">
    <location>
        <begin position="1"/>
        <end position="27"/>
    </location>
</feature>
<evidence type="ECO:0000256" key="1">
    <source>
        <dbReference type="SAM" id="MobiDB-lite"/>
    </source>
</evidence>